<sequence>MKQQEAELLIIAARLLAYPDEKTIPSVNSLINHSVISAEQKNKLDKAISRLEDIPLLDLEKLYVHTFDLKAKTGLYLSAYEFGDSPKRGAALIKLQKIINQAGYERADGELADYIPMLYELVAVMDETDETIRLWKRLGNVTQIILEQLPEDNPYHQLIGLLMEDVFQAPTKTEIKKMEQNREEADLDELPYPIMYN</sequence>
<dbReference type="PANTHER" id="PTHR43680:SF2">
    <property type="entry name" value="NITRATE REDUCTASE MOLYBDENUM COFACTOR ASSEMBLY CHAPERONE NARJ"/>
    <property type="match status" value="1"/>
</dbReference>
<keyword evidence="3" id="KW-1185">Reference proteome</keyword>
<protein>
    <submittedName>
        <fullName evidence="2">Respiratory nitrate reductase chaperone NarJ</fullName>
    </submittedName>
</protein>
<evidence type="ECO:0000256" key="1">
    <source>
        <dbReference type="ARBA" id="ARBA00023063"/>
    </source>
</evidence>
<dbReference type="AlphaFoldDB" id="A0A1H9QVK0"/>
<dbReference type="EMBL" id="FOGL01000007">
    <property type="protein sequence ID" value="SER64265.1"/>
    <property type="molecule type" value="Genomic_DNA"/>
</dbReference>
<dbReference type="InterPro" id="IPR020945">
    <property type="entry name" value="DMSO/NO3_reduct_chaperone"/>
</dbReference>
<dbReference type="GO" id="GO:0042128">
    <property type="term" value="P:nitrate assimilation"/>
    <property type="evidence" value="ECO:0007669"/>
    <property type="project" value="UniProtKB-KW"/>
</dbReference>
<dbReference type="InterPro" id="IPR003765">
    <property type="entry name" value="NO3_reductase_chaperone_NarJ"/>
</dbReference>
<accession>A0A1H9QVK0</accession>
<organism evidence="2 3">
    <name type="scientific">Gracilibacillus ureilyticus</name>
    <dbReference type="NCBI Taxonomy" id="531814"/>
    <lineage>
        <taxon>Bacteria</taxon>
        <taxon>Bacillati</taxon>
        <taxon>Bacillota</taxon>
        <taxon>Bacilli</taxon>
        <taxon>Bacillales</taxon>
        <taxon>Bacillaceae</taxon>
        <taxon>Gracilibacillus</taxon>
    </lineage>
</organism>
<dbReference type="GO" id="GO:0051082">
    <property type="term" value="F:unfolded protein binding"/>
    <property type="evidence" value="ECO:0007669"/>
    <property type="project" value="InterPro"/>
</dbReference>
<name>A0A1H9QVK0_9BACI</name>
<dbReference type="NCBIfam" id="TIGR00684">
    <property type="entry name" value="narJ"/>
    <property type="match status" value="1"/>
</dbReference>
<keyword evidence="1" id="KW-0534">Nitrate assimilation</keyword>
<evidence type="ECO:0000313" key="3">
    <source>
        <dbReference type="Proteomes" id="UP000199687"/>
    </source>
</evidence>
<dbReference type="STRING" id="531814.SAMN04487944_107113"/>
<dbReference type="SUPFAM" id="SSF89155">
    <property type="entry name" value="TorD-like"/>
    <property type="match status" value="1"/>
</dbReference>
<proteinExistence type="predicted"/>
<dbReference type="PANTHER" id="PTHR43680">
    <property type="entry name" value="NITRATE REDUCTASE MOLYBDENUM COFACTOR ASSEMBLY CHAPERONE"/>
    <property type="match status" value="1"/>
</dbReference>
<reference evidence="2 3" key="1">
    <citation type="submission" date="2016-10" db="EMBL/GenBank/DDBJ databases">
        <authorList>
            <person name="de Groot N.N."/>
        </authorList>
    </citation>
    <scope>NUCLEOTIDE SEQUENCE [LARGE SCALE GENOMIC DNA]</scope>
    <source>
        <strain evidence="2 3">CGMCC 1.7727</strain>
    </source>
</reference>
<dbReference type="OrthoDB" id="5296272at2"/>
<dbReference type="GO" id="GO:0051131">
    <property type="term" value="P:chaperone-mediated protein complex assembly"/>
    <property type="evidence" value="ECO:0007669"/>
    <property type="project" value="InterPro"/>
</dbReference>
<evidence type="ECO:0000313" key="2">
    <source>
        <dbReference type="EMBL" id="SER64265.1"/>
    </source>
</evidence>
<gene>
    <name evidence="2" type="ORF">SAMN04487944_107113</name>
</gene>
<dbReference type="GO" id="GO:0016530">
    <property type="term" value="F:metallochaperone activity"/>
    <property type="evidence" value="ECO:0007669"/>
    <property type="project" value="TreeGrafter"/>
</dbReference>
<dbReference type="RefSeq" id="WP_089740513.1">
    <property type="nucleotide sequence ID" value="NZ_FOGL01000007.1"/>
</dbReference>
<dbReference type="Pfam" id="PF02613">
    <property type="entry name" value="Nitrate_red_del"/>
    <property type="match status" value="1"/>
</dbReference>
<dbReference type="InterPro" id="IPR036411">
    <property type="entry name" value="TorD-like_sf"/>
</dbReference>
<dbReference type="Proteomes" id="UP000199687">
    <property type="component" value="Unassembled WGS sequence"/>
</dbReference>